<reference evidence="3" key="1">
    <citation type="journal article" date="2022" name="IScience">
        <title>Evolution of zygomycete secretomes and the origins of terrestrial fungal ecologies.</title>
        <authorList>
            <person name="Chang Y."/>
            <person name="Wang Y."/>
            <person name="Mondo S."/>
            <person name="Ahrendt S."/>
            <person name="Andreopoulos W."/>
            <person name="Barry K."/>
            <person name="Beard J."/>
            <person name="Benny G.L."/>
            <person name="Blankenship S."/>
            <person name="Bonito G."/>
            <person name="Cuomo C."/>
            <person name="Desiro A."/>
            <person name="Gervers K.A."/>
            <person name="Hundley H."/>
            <person name="Kuo A."/>
            <person name="LaButti K."/>
            <person name="Lang B.F."/>
            <person name="Lipzen A."/>
            <person name="O'Donnell K."/>
            <person name="Pangilinan J."/>
            <person name="Reynolds N."/>
            <person name="Sandor L."/>
            <person name="Smith M.E."/>
            <person name="Tsang A."/>
            <person name="Grigoriev I.V."/>
            <person name="Stajich J.E."/>
            <person name="Spatafora J.W."/>
        </authorList>
    </citation>
    <scope>NUCLEOTIDE SEQUENCE</scope>
    <source>
        <strain evidence="3">RSA 2281</strain>
    </source>
</reference>
<dbReference type="InterPro" id="IPR001810">
    <property type="entry name" value="F-box_dom"/>
</dbReference>
<organism evidence="3 4">
    <name type="scientific">Phascolomyces articulosus</name>
    <dbReference type="NCBI Taxonomy" id="60185"/>
    <lineage>
        <taxon>Eukaryota</taxon>
        <taxon>Fungi</taxon>
        <taxon>Fungi incertae sedis</taxon>
        <taxon>Mucoromycota</taxon>
        <taxon>Mucoromycotina</taxon>
        <taxon>Mucoromycetes</taxon>
        <taxon>Mucorales</taxon>
        <taxon>Lichtheimiaceae</taxon>
        <taxon>Phascolomyces</taxon>
    </lineage>
</organism>
<name>A0AAD5JYR0_9FUNG</name>
<proteinExistence type="predicted"/>
<keyword evidence="4" id="KW-1185">Reference proteome</keyword>
<dbReference type="PANTHER" id="PTHR38926">
    <property type="entry name" value="F-BOX DOMAIN CONTAINING PROTEIN, EXPRESSED"/>
    <property type="match status" value="1"/>
</dbReference>
<dbReference type="PROSITE" id="PS50181">
    <property type="entry name" value="FBOX"/>
    <property type="match status" value="1"/>
</dbReference>
<evidence type="ECO:0000259" key="2">
    <source>
        <dbReference type="PROSITE" id="PS50181"/>
    </source>
</evidence>
<feature type="region of interest" description="Disordered" evidence="1">
    <location>
        <begin position="1"/>
        <end position="42"/>
    </location>
</feature>
<dbReference type="Proteomes" id="UP001209540">
    <property type="component" value="Unassembled WGS sequence"/>
</dbReference>
<evidence type="ECO:0000313" key="4">
    <source>
        <dbReference type="Proteomes" id="UP001209540"/>
    </source>
</evidence>
<sequence>MPFFKKVRTAIPPASSSSTQNLLSSSTASSPNRRNENNSANNANVVILRHKKSSKNAQEIFTSSGVSIKEDRDNSPAVSITSIQEIKHMPSAIVSSPYTLPQKEMYKTKLSEKNAQPSSPGGFFHLLPYDILPVIFKKLKYTDLLCCTAVCRQWLNFMLEWPGFWEKMSVEIPNINKATLIALLTHKKHELCFEGLTDVQYMNDVFSFLCSVERTNFDKCYISIKNMDLSTATVRLLGDVIRRIPSSLEKLDLIHCKMTRQDVFDYIFPVCSSNLTHVSFTVYKKYGFYSAFKPNIVITLQWIPTRQRYSLLSPPSPLQPVHHQKAYSALTYLKLTGVPHEDRYYGHTRIRRYSILNLNIPVATFFSQCSNLVYLFLDAQTTLHQYYEACYHYAIELCPHLRTLVVSNDASVPQTMVVKNIDDTYTIDENNVVLVESDSSTTTSVITTPSPSSSSNNDIESAVTNYKGKNIADRLINTIRTTTKNVTVRKTAKSPITTGSLRHFILTGRNKSKDDIHVIPVFKKHHASLELLYLDFDGLGVTPVALNKLVFYGGCPQLREFRLSSLNCSRYDNSKERSSVIISEDLFIQLFSVCPALEAIQIVDGAPLGYTRFLDVTTLVLETIAQKCPRLSQLYISDHPNFPKYRGQYPKCDAGAQCPEKGYSSKDFFCFVNNTSSITPSTASIVHNNKDDKTTEKGKKSTVGDESHHNNTMLESLTVHEMDLRIALTLVKSLYSLKHLHILRWSTINNLDREGELIEPIKNILEGRKGSLLLS</sequence>
<gene>
    <name evidence="3" type="ORF">BDA99DRAFT_538293</name>
</gene>
<dbReference type="InterPro" id="IPR032675">
    <property type="entry name" value="LRR_dom_sf"/>
</dbReference>
<dbReference type="AlphaFoldDB" id="A0AAD5JYR0"/>
<accession>A0AAD5JYR0</accession>
<comment type="caution">
    <text evidence="3">The sequence shown here is derived from an EMBL/GenBank/DDBJ whole genome shotgun (WGS) entry which is preliminary data.</text>
</comment>
<protein>
    <recommendedName>
        <fullName evidence="2">F-box domain-containing protein</fullName>
    </recommendedName>
</protein>
<dbReference type="PANTHER" id="PTHR38926:SF72">
    <property type="entry name" value="IM:7136021-RELATED"/>
    <property type="match status" value="1"/>
</dbReference>
<evidence type="ECO:0000313" key="3">
    <source>
        <dbReference type="EMBL" id="KAI9260700.1"/>
    </source>
</evidence>
<dbReference type="InterPro" id="IPR036047">
    <property type="entry name" value="F-box-like_dom_sf"/>
</dbReference>
<evidence type="ECO:0000256" key="1">
    <source>
        <dbReference type="SAM" id="MobiDB-lite"/>
    </source>
</evidence>
<reference evidence="3" key="2">
    <citation type="submission" date="2023-02" db="EMBL/GenBank/DDBJ databases">
        <authorList>
            <consortium name="DOE Joint Genome Institute"/>
            <person name="Mondo S.J."/>
            <person name="Chang Y."/>
            <person name="Wang Y."/>
            <person name="Ahrendt S."/>
            <person name="Andreopoulos W."/>
            <person name="Barry K."/>
            <person name="Beard J."/>
            <person name="Benny G.L."/>
            <person name="Blankenship S."/>
            <person name="Bonito G."/>
            <person name="Cuomo C."/>
            <person name="Desiro A."/>
            <person name="Gervers K.A."/>
            <person name="Hundley H."/>
            <person name="Kuo A."/>
            <person name="LaButti K."/>
            <person name="Lang B.F."/>
            <person name="Lipzen A."/>
            <person name="O'Donnell K."/>
            <person name="Pangilinan J."/>
            <person name="Reynolds N."/>
            <person name="Sandor L."/>
            <person name="Smith M.W."/>
            <person name="Tsang A."/>
            <person name="Grigoriev I.V."/>
            <person name="Stajich J.E."/>
            <person name="Spatafora J.W."/>
        </authorList>
    </citation>
    <scope>NUCLEOTIDE SEQUENCE</scope>
    <source>
        <strain evidence="3">RSA 2281</strain>
    </source>
</reference>
<feature type="region of interest" description="Disordered" evidence="1">
    <location>
        <begin position="683"/>
        <end position="709"/>
    </location>
</feature>
<dbReference type="Pfam" id="PF12937">
    <property type="entry name" value="F-box-like"/>
    <property type="match status" value="1"/>
</dbReference>
<dbReference type="Gene3D" id="3.80.10.10">
    <property type="entry name" value="Ribonuclease Inhibitor"/>
    <property type="match status" value="1"/>
</dbReference>
<feature type="domain" description="F-box" evidence="2">
    <location>
        <begin position="121"/>
        <end position="168"/>
    </location>
</feature>
<dbReference type="CDD" id="cd09917">
    <property type="entry name" value="F-box_SF"/>
    <property type="match status" value="1"/>
</dbReference>
<dbReference type="SUPFAM" id="SSF52047">
    <property type="entry name" value="RNI-like"/>
    <property type="match status" value="1"/>
</dbReference>
<feature type="compositionally biased region" description="Low complexity" evidence="1">
    <location>
        <begin position="13"/>
        <end position="42"/>
    </location>
</feature>
<dbReference type="SUPFAM" id="SSF81383">
    <property type="entry name" value="F-box domain"/>
    <property type="match status" value="1"/>
</dbReference>
<feature type="compositionally biased region" description="Basic and acidic residues" evidence="1">
    <location>
        <begin position="688"/>
        <end position="709"/>
    </location>
</feature>
<dbReference type="EMBL" id="JAIXMP010000016">
    <property type="protein sequence ID" value="KAI9260700.1"/>
    <property type="molecule type" value="Genomic_DNA"/>
</dbReference>